<reference evidence="11" key="1">
    <citation type="journal article" date="2019" name="Int. J. Syst. Evol. Microbiol.">
        <title>The Global Catalogue of Microorganisms (GCM) 10K type strain sequencing project: providing services to taxonomists for standard genome sequencing and annotation.</title>
        <authorList>
            <consortium name="The Broad Institute Genomics Platform"/>
            <consortium name="The Broad Institute Genome Sequencing Center for Infectious Disease"/>
            <person name="Wu L."/>
            <person name="Ma J."/>
        </authorList>
    </citation>
    <scope>NUCLEOTIDE SEQUENCE [LARGE SCALE GENOMIC DNA]</scope>
    <source>
        <strain evidence="11">JCM 18303</strain>
    </source>
</reference>
<feature type="domain" description="ABC3 transporter permease C-terminal" evidence="8">
    <location>
        <begin position="280"/>
        <end position="397"/>
    </location>
</feature>
<dbReference type="InterPro" id="IPR003838">
    <property type="entry name" value="ABC3_permease_C"/>
</dbReference>
<evidence type="ECO:0000256" key="4">
    <source>
        <dbReference type="ARBA" id="ARBA00022989"/>
    </source>
</evidence>
<dbReference type="InterPro" id="IPR025857">
    <property type="entry name" value="MacB_PCD"/>
</dbReference>
<dbReference type="Pfam" id="PF12704">
    <property type="entry name" value="MacB_PCD"/>
    <property type="match status" value="1"/>
</dbReference>
<comment type="caution">
    <text evidence="10">The sequence shown here is derived from an EMBL/GenBank/DDBJ whole genome shotgun (WGS) entry which is preliminary data.</text>
</comment>
<gene>
    <name evidence="10" type="ORF">GCM10023321_16690</name>
</gene>
<feature type="transmembrane region" description="Helical" evidence="7">
    <location>
        <begin position="273"/>
        <end position="301"/>
    </location>
</feature>
<proteinExistence type="inferred from homology"/>
<sequence length="405" mass="42735">MTLREAVRVALRGLQANRLRSLLTMLGIMIGVAAVILLVALGNGTSARLNDQIESLGTNLIGVQQSRGSVAANGKAQPLSDKDVDALRDAGQSPRLKSVTPVKNASAVLDSQNAMWRTTVYGSTSDYLAAFHRTMAAGNFFTEGDVRTSSRVVVLGEKPVQKIFGGFSAGALGQTIRIGRQSFQVVGVLAPNGQNDDIAVMPITAARSYLVGGDDEVDQIVVEATSQANVPATMSKITQILMDRHKVHNPAQKDFEVRSNLELLQNFTQMNGVFTVFLAAIAAISLLVGGIGVMNIMLVTVTERTREIGIRKAVGARRKAILKQFLIESTVLAGVGGIAGVVVGIALSLLGAGLGASFGQFAPPQLSVGSVVLAFTVSLSIGLFFGAYPANRAARMRPIDALRHE</sequence>
<evidence type="ECO:0000256" key="7">
    <source>
        <dbReference type="SAM" id="Phobius"/>
    </source>
</evidence>
<evidence type="ECO:0000259" key="9">
    <source>
        <dbReference type="Pfam" id="PF12704"/>
    </source>
</evidence>
<accession>A0ABP9PQZ5</accession>
<keyword evidence="3 7" id="KW-0812">Transmembrane</keyword>
<evidence type="ECO:0000313" key="10">
    <source>
        <dbReference type="EMBL" id="GAA5150778.1"/>
    </source>
</evidence>
<dbReference type="PANTHER" id="PTHR30572:SF4">
    <property type="entry name" value="ABC TRANSPORTER PERMEASE YTRF"/>
    <property type="match status" value="1"/>
</dbReference>
<evidence type="ECO:0000256" key="6">
    <source>
        <dbReference type="ARBA" id="ARBA00038076"/>
    </source>
</evidence>
<evidence type="ECO:0000256" key="1">
    <source>
        <dbReference type="ARBA" id="ARBA00004651"/>
    </source>
</evidence>
<keyword evidence="11" id="KW-1185">Reference proteome</keyword>
<name>A0ABP9PQZ5_9PSEU</name>
<evidence type="ECO:0000256" key="5">
    <source>
        <dbReference type="ARBA" id="ARBA00023136"/>
    </source>
</evidence>
<dbReference type="Pfam" id="PF02687">
    <property type="entry name" value="FtsX"/>
    <property type="match status" value="1"/>
</dbReference>
<dbReference type="InterPro" id="IPR050250">
    <property type="entry name" value="Macrolide_Exporter_MacB"/>
</dbReference>
<feature type="transmembrane region" description="Helical" evidence="7">
    <location>
        <begin position="325"/>
        <end position="354"/>
    </location>
</feature>
<evidence type="ECO:0000256" key="3">
    <source>
        <dbReference type="ARBA" id="ARBA00022692"/>
    </source>
</evidence>
<keyword evidence="5 7" id="KW-0472">Membrane</keyword>
<comment type="similarity">
    <text evidence="6">Belongs to the ABC-4 integral membrane protein family.</text>
</comment>
<comment type="subcellular location">
    <subcellularLocation>
        <location evidence="1">Cell membrane</location>
        <topology evidence="1">Multi-pass membrane protein</topology>
    </subcellularLocation>
</comment>
<evidence type="ECO:0000256" key="2">
    <source>
        <dbReference type="ARBA" id="ARBA00022475"/>
    </source>
</evidence>
<dbReference type="Proteomes" id="UP001428817">
    <property type="component" value="Unassembled WGS sequence"/>
</dbReference>
<dbReference type="RefSeq" id="WP_185064331.1">
    <property type="nucleotide sequence ID" value="NZ_BAABJP010000007.1"/>
</dbReference>
<keyword evidence="4 7" id="KW-1133">Transmembrane helix</keyword>
<organism evidence="10 11">
    <name type="scientific">Pseudonocardia eucalypti</name>
    <dbReference type="NCBI Taxonomy" id="648755"/>
    <lineage>
        <taxon>Bacteria</taxon>
        <taxon>Bacillati</taxon>
        <taxon>Actinomycetota</taxon>
        <taxon>Actinomycetes</taxon>
        <taxon>Pseudonocardiales</taxon>
        <taxon>Pseudonocardiaceae</taxon>
        <taxon>Pseudonocardia</taxon>
    </lineage>
</organism>
<protein>
    <submittedName>
        <fullName evidence="10">ABC transporter permease</fullName>
    </submittedName>
</protein>
<feature type="transmembrane region" description="Helical" evidence="7">
    <location>
        <begin position="366"/>
        <end position="388"/>
    </location>
</feature>
<dbReference type="EMBL" id="BAABJP010000007">
    <property type="protein sequence ID" value="GAA5150778.1"/>
    <property type="molecule type" value="Genomic_DNA"/>
</dbReference>
<feature type="domain" description="MacB-like periplasmic core" evidence="9">
    <location>
        <begin position="21"/>
        <end position="240"/>
    </location>
</feature>
<evidence type="ECO:0000313" key="11">
    <source>
        <dbReference type="Proteomes" id="UP001428817"/>
    </source>
</evidence>
<feature type="transmembrane region" description="Helical" evidence="7">
    <location>
        <begin position="21"/>
        <end position="42"/>
    </location>
</feature>
<evidence type="ECO:0000259" key="8">
    <source>
        <dbReference type="Pfam" id="PF02687"/>
    </source>
</evidence>
<dbReference type="PANTHER" id="PTHR30572">
    <property type="entry name" value="MEMBRANE COMPONENT OF TRANSPORTER-RELATED"/>
    <property type="match status" value="1"/>
</dbReference>
<keyword evidence="2" id="KW-1003">Cell membrane</keyword>